<feature type="non-terminal residue" evidence="1">
    <location>
        <position position="188"/>
    </location>
</feature>
<name>A0A9P4U433_9PEZI</name>
<sequence length="188" mass="20861">GSGCRANSVSTNFNGDRTILTLIFNDFIANFGPGIPAQQNRRFCKVDLKMKVPKGWTFQVNTVDWRGYIDLDRGVRGSLASSYFWSASRGDQVINLYHQTNIHKQIEGPVHDSYLKHKDGEKDKAVWLPCTTTESVLNINTAVRLSRSNGNNNNGPGVQSNNAAKGSITVDSIDAKFKQVLNLGWKKC</sequence>
<gene>
    <name evidence="1" type="ORF">EJ08DRAFT_560907</name>
</gene>
<dbReference type="PANTHER" id="PTHR38847:SF1">
    <property type="entry name" value="PSEUDOURIDINE SYNTHASE RSUA_RLUA-LIKE DOMAIN-CONTAINING PROTEIN"/>
    <property type="match status" value="1"/>
</dbReference>
<dbReference type="OrthoDB" id="152248at2759"/>
<dbReference type="Pfam" id="PF14273">
    <property type="entry name" value="DUF4360"/>
    <property type="match status" value="1"/>
</dbReference>
<feature type="non-terminal residue" evidence="1">
    <location>
        <position position="1"/>
    </location>
</feature>
<protein>
    <submittedName>
        <fullName evidence="1">Uncharacterized protein</fullName>
    </submittedName>
</protein>
<comment type="caution">
    <text evidence="1">The sequence shown here is derived from an EMBL/GenBank/DDBJ whole genome shotgun (WGS) entry which is preliminary data.</text>
</comment>
<dbReference type="PANTHER" id="PTHR38847">
    <property type="match status" value="1"/>
</dbReference>
<organism evidence="1 2">
    <name type="scientific">Tothia fuscella</name>
    <dbReference type="NCBI Taxonomy" id="1048955"/>
    <lineage>
        <taxon>Eukaryota</taxon>
        <taxon>Fungi</taxon>
        <taxon>Dikarya</taxon>
        <taxon>Ascomycota</taxon>
        <taxon>Pezizomycotina</taxon>
        <taxon>Dothideomycetes</taxon>
        <taxon>Pleosporomycetidae</taxon>
        <taxon>Venturiales</taxon>
        <taxon>Cylindrosympodiaceae</taxon>
        <taxon>Tothia</taxon>
    </lineage>
</organism>
<dbReference type="EMBL" id="MU007013">
    <property type="protein sequence ID" value="KAF2435577.1"/>
    <property type="molecule type" value="Genomic_DNA"/>
</dbReference>
<dbReference type="Proteomes" id="UP000800235">
    <property type="component" value="Unassembled WGS sequence"/>
</dbReference>
<reference evidence="1" key="1">
    <citation type="journal article" date="2020" name="Stud. Mycol.">
        <title>101 Dothideomycetes genomes: a test case for predicting lifestyles and emergence of pathogens.</title>
        <authorList>
            <person name="Haridas S."/>
            <person name="Albert R."/>
            <person name="Binder M."/>
            <person name="Bloem J."/>
            <person name="Labutti K."/>
            <person name="Salamov A."/>
            <person name="Andreopoulos B."/>
            <person name="Baker S."/>
            <person name="Barry K."/>
            <person name="Bills G."/>
            <person name="Bluhm B."/>
            <person name="Cannon C."/>
            <person name="Castanera R."/>
            <person name="Culley D."/>
            <person name="Daum C."/>
            <person name="Ezra D."/>
            <person name="Gonzalez J."/>
            <person name="Henrissat B."/>
            <person name="Kuo A."/>
            <person name="Liang C."/>
            <person name="Lipzen A."/>
            <person name="Lutzoni F."/>
            <person name="Magnuson J."/>
            <person name="Mondo S."/>
            <person name="Nolan M."/>
            <person name="Ohm R."/>
            <person name="Pangilinan J."/>
            <person name="Park H.-J."/>
            <person name="Ramirez L."/>
            <person name="Alfaro M."/>
            <person name="Sun H."/>
            <person name="Tritt A."/>
            <person name="Yoshinaga Y."/>
            <person name="Zwiers L.-H."/>
            <person name="Turgeon B."/>
            <person name="Goodwin S."/>
            <person name="Spatafora J."/>
            <person name="Crous P."/>
            <person name="Grigoriev I."/>
        </authorList>
    </citation>
    <scope>NUCLEOTIDE SEQUENCE</scope>
    <source>
        <strain evidence="1">CBS 130266</strain>
    </source>
</reference>
<proteinExistence type="predicted"/>
<evidence type="ECO:0000313" key="1">
    <source>
        <dbReference type="EMBL" id="KAF2435577.1"/>
    </source>
</evidence>
<dbReference type="AlphaFoldDB" id="A0A9P4U433"/>
<dbReference type="InterPro" id="IPR025649">
    <property type="entry name" value="DUF4360"/>
</dbReference>
<accession>A0A9P4U433</accession>
<evidence type="ECO:0000313" key="2">
    <source>
        <dbReference type="Proteomes" id="UP000800235"/>
    </source>
</evidence>
<keyword evidence="2" id="KW-1185">Reference proteome</keyword>